<keyword evidence="2" id="KW-1185">Reference proteome</keyword>
<evidence type="ECO:0000313" key="1">
    <source>
        <dbReference type="EMBL" id="QHI71121.1"/>
    </source>
</evidence>
<gene>
    <name evidence="1" type="ORF">Ami3637_00825</name>
</gene>
<dbReference type="Pfam" id="PF13589">
    <property type="entry name" value="HATPase_c_3"/>
    <property type="match status" value="1"/>
</dbReference>
<dbReference type="Gene3D" id="3.30.565.10">
    <property type="entry name" value="Histidine kinase-like ATPase, C-terminal domain"/>
    <property type="match status" value="1"/>
</dbReference>
<accession>A0A6P1MB93</accession>
<dbReference type="Proteomes" id="UP000463883">
    <property type="component" value="Chromosome"/>
</dbReference>
<protein>
    <submittedName>
        <fullName evidence="1">Uncharacterized protein</fullName>
    </submittedName>
</protein>
<dbReference type="AlphaFoldDB" id="A0A6P1MB93"/>
<dbReference type="InterPro" id="IPR036890">
    <property type="entry name" value="HATPase_C_sf"/>
</dbReference>
<name>A0A6P1MB93_9FIRM</name>
<reference evidence="1 2" key="1">
    <citation type="submission" date="2020-01" db="EMBL/GenBank/DDBJ databases">
        <title>Genomic analysis of Aminipila sp. CBA3637.</title>
        <authorList>
            <person name="Kim Y.B."/>
            <person name="Roh S.W."/>
        </authorList>
    </citation>
    <scope>NUCLEOTIDE SEQUENCE [LARGE SCALE GENOMIC DNA]</scope>
    <source>
        <strain evidence="1 2">CBA3637</strain>
    </source>
</reference>
<dbReference type="EMBL" id="CP047591">
    <property type="protein sequence ID" value="QHI71121.1"/>
    <property type="molecule type" value="Genomic_DNA"/>
</dbReference>
<sequence>MNTKRMSVNPRIIEHLGSDLITSSSVAIVELIKNSIDAKSKKVHVQLFDYVDKIIDNNQLLIKLDQNVMELIKANAENAKILLVEDIGIGMNDNQLENGFLNIGTDIKFNNHDDNEAFLGEKGIGRLATQRLGKKLILETASKACDRSKAVIIDWKNLIESERIDNIELPYYEFDKVGESYTRLWIIGIEKNEIINEPEQIELFNETNVSLNDELQAATCYLVSPFKNSKNEVEISFYNNGIKINTDFDTELLDFAESKNYFEVIKEDEKIVINLKLELTPMFIEKTHRYCIKPVTYFPKYRKSKDDYISLFKKYRQRYNTTLNLHVSYEEIVNKLKEKRKKVYSDVKDQKELDIYLKQQVKNDLNELRGILPITGCAYNFKQDNAIGKMYVDFIKYLKENTNGRINDYSVSDIQNFLNQYSGIKLYRNSYRIGALGNRDDDWLEMQQYRTSGQQFYRINQSNTVGYVSINDPLQVNIREISSRLDIVQNNASKIFKEVIIYIFNYYFYDFNRSADDITKSILQDEGLLQDDIKKEVKIGKKRVIN</sequence>
<proteinExistence type="predicted"/>
<evidence type="ECO:0000313" key="2">
    <source>
        <dbReference type="Proteomes" id="UP000463883"/>
    </source>
</evidence>
<dbReference type="SUPFAM" id="SSF55874">
    <property type="entry name" value="ATPase domain of HSP90 chaperone/DNA topoisomerase II/histidine kinase"/>
    <property type="match status" value="1"/>
</dbReference>
<dbReference type="RefSeq" id="WP_162360897.1">
    <property type="nucleotide sequence ID" value="NZ_CP047591.1"/>
</dbReference>
<organism evidence="1 2">
    <name type="scientific">Aminipila terrae</name>
    <dbReference type="NCBI Taxonomy" id="2697030"/>
    <lineage>
        <taxon>Bacteria</taxon>
        <taxon>Bacillati</taxon>
        <taxon>Bacillota</taxon>
        <taxon>Clostridia</taxon>
        <taxon>Peptostreptococcales</taxon>
        <taxon>Anaerovoracaceae</taxon>
        <taxon>Aminipila</taxon>
    </lineage>
</organism>
<dbReference type="KEGG" id="amic:Ami3637_00825"/>